<dbReference type="STRING" id="44941.A0A397V2L5"/>
<comment type="caution">
    <text evidence="1">The sequence shown here is derived from an EMBL/GenBank/DDBJ whole genome shotgun (WGS) entry which is preliminary data.</text>
</comment>
<keyword evidence="2" id="KW-1185">Reference proteome</keyword>
<gene>
    <name evidence="1" type="ORF">C2G38_2189320</name>
</gene>
<protein>
    <submittedName>
        <fullName evidence="1">Uncharacterized protein</fullName>
    </submittedName>
</protein>
<reference evidence="1 2" key="1">
    <citation type="submission" date="2018-06" db="EMBL/GenBank/DDBJ databases">
        <title>Comparative genomics reveals the genomic features of Rhizophagus irregularis, R. cerebriforme, R. diaphanum and Gigaspora rosea, and their symbiotic lifestyle signature.</title>
        <authorList>
            <person name="Morin E."/>
            <person name="San Clemente H."/>
            <person name="Chen E.C.H."/>
            <person name="De La Providencia I."/>
            <person name="Hainaut M."/>
            <person name="Kuo A."/>
            <person name="Kohler A."/>
            <person name="Murat C."/>
            <person name="Tang N."/>
            <person name="Roy S."/>
            <person name="Loubradou J."/>
            <person name="Henrissat B."/>
            <person name="Grigoriev I.V."/>
            <person name="Corradi N."/>
            <person name="Roux C."/>
            <person name="Martin F.M."/>
        </authorList>
    </citation>
    <scope>NUCLEOTIDE SEQUENCE [LARGE SCALE GENOMIC DNA]</scope>
    <source>
        <strain evidence="1 2">DAOM 194757</strain>
    </source>
</reference>
<dbReference type="Proteomes" id="UP000266673">
    <property type="component" value="Unassembled WGS sequence"/>
</dbReference>
<sequence>MKYIKEYTCHIEQRSSNLPITEHKLFNWLLKAKHECLPQELQNRAEGEKKIANANIINYEMAEALENKPKKTLKEMQALKQFHIAECYGLPSESLTENLSQIMTCTPIKDIDDRNNCKVDEVKACLNLPELIKYLQNLVLKMARVDSSQCAKKSGLKSDKAKLGLLNSVLSVTYRIKLKASNKKNNYYYLVEPFNSAHAPKLPPYQTDKGQFGKDIRYGYSKLLSDELETSSNSITQNT</sequence>
<evidence type="ECO:0000313" key="1">
    <source>
        <dbReference type="EMBL" id="RIB16655.1"/>
    </source>
</evidence>
<name>A0A397V2L5_9GLOM</name>
<dbReference type="AlphaFoldDB" id="A0A397V2L5"/>
<organism evidence="1 2">
    <name type="scientific">Gigaspora rosea</name>
    <dbReference type="NCBI Taxonomy" id="44941"/>
    <lineage>
        <taxon>Eukaryota</taxon>
        <taxon>Fungi</taxon>
        <taxon>Fungi incertae sedis</taxon>
        <taxon>Mucoromycota</taxon>
        <taxon>Glomeromycotina</taxon>
        <taxon>Glomeromycetes</taxon>
        <taxon>Diversisporales</taxon>
        <taxon>Gigasporaceae</taxon>
        <taxon>Gigaspora</taxon>
    </lineage>
</organism>
<dbReference type="EMBL" id="QKWP01000659">
    <property type="protein sequence ID" value="RIB16655.1"/>
    <property type="molecule type" value="Genomic_DNA"/>
</dbReference>
<accession>A0A397V2L5</accession>
<proteinExistence type="predicted"/>
<evidence type="ECO:0000313" key="2">
    <source>
        <dbReference type="Proteomes" id="UP000266673"/>
    </source>
</evidence>
<dbReference type="OrthoDB" id="2304901at2759"/>